<feature type="chain" id="PRO_5015442375" description="Peptidase inhibitor family I36" evidence="1">
    <location>
        <begin position="29"/>
        <end position="143"/>
    </location>
</feature>
<evidence type="ECO:0008006" key="4">
    <source>
        <dbReference type="Google" id="ProtNLM"/>
    </source>
</evidence>
<gene>
    <name evidence="2" type="ORF">B0I32_13176</name>
</gene>
<name>A0A2T0M5G0_9ACTN</name>
<keyword evidence="3" id="KW-1185">Reference proteome</keyword>
<accession>A0A2T0M5G0</accession>
<dbReference type="Proteomes" id="UP000238312">
    <property type="component" value="Unassembled WGS sequence"/>
</dbReference>
<keyword evidence="1" id="KW-0732">Signal</keyword>
<dbReference type="EMBL" id="PVNG01000031">
    <property type="protein sequence ID" value="PRX52679.1"/>
    <property type="molecule type" value="Genomic_DNA"/>
</dbReference>
<proteinExistence type="predicted"/>
<reference evidence="2 3" key="1">
    <citation type="submission" date="2018-03" db="EMBL/GenBank/DDBJ databases">
        <title>Genomic Encyclopedia of Type Strains, Phase III (KMG-III): the genomes of soil and plant-associated and newly described type strains.</title>
        <authorList>
            <person name="Whitman W."/>
        </authorList>
    </citation>
    <scope>NUCLEOTIDE SEQUENCE [LARGE SCALE GENOMIC DNA]</scope>
    <source>
        <strain evidence="2 3">CGMCC 4.7104</strain>
    </source>
</reference>
<protein>
    <recommendedName>
        <fullName evidence="4">Peptidase inhibitor family I36</fullName>
    </recommendedName>
</protein>
<dbReference type="PROSITE" id="PS51257">
    <property type="entry name" value="PROKAR_LIPOPROTEIN"/>
    <property type="match status" value="1"/>
</dbReference>
<evidence type="ECO:0000313" key="2">
    <source>
        <dbReference type="EMBL" id="PRX52679.1"/>
    </source>
</evidence>
<evidence type="ECO:0000313" key="3">
    <source>
        <dbReference type="Proteomes" id="UP000238312"/>
    </source>
</evidence>
<evidence type="ECO:0000256" key="1">
    <source>
        <dbReference type="SAM" id="SignalP"/>
    </source>
</evidence>
<dbReference type="AlphaFoldDB" id="A0A2T0M5G0"/>
<sequence length="143" mass="14943">MKRIIGGIATTSLVVATTILATTTAAHAASTSGSCSVGNGWSASGGFNYTNSGTNHSVSSYFWNINGQSGSTQNDVYGEIRRDQTGPDSSLWSFSTTNARNGSGSVGVNRTWPTNYALFAQTRIVFDRNNASDPSCTATSGRV</sequence>
<organism evidence="2 3">
    <name type="scientific">Nonomuraea fuscirosea</name>
    <dbReference type="NCBI Taxonomy" id="1291556"/>
    <lineage>
        <taxon>Bacteria</taxon>
        <taxon>Bacillati</taxon>
        <taxon>Actinomycetota</taxon>
        <taxon>Actinomycetes</taxon>
        <taxon>Streptosporangiales</taxon>
        <taxon>Streptosporangiaceae</taxon>
        <taxon>Nonomuraea</taxon>
    </lineage>
</organism>
<feature type="signal peptide" evidence="1">
    <location>
        <begin position="1"/>
        <end position="28"/>
    </location>
</feature>
<comment type="caution">
    <text evidence="2">The sequence shown here is derived from an EMBL/GenBank/DDBJ whole genome shotgun (WGS) entry which is preliminary data.</text>
</comment>
<dbReference type="RefSeq" id="WP_106251716.1">
    <property type="nucleotide sequence ID" value="NZ_PVNG01000031.1"/>
</dbReference>